<keyword evidence="3" id="KW-1185">Reference proteome</keyword>
<gene>
    <name evidence="2" type="ORF">CWS31_000125</name>
</gene>
<dbReference type="Proteomes" id="UP000815846">
    <property type="component" value="Unassembled WGS sequence"/>
</dbReference>
<evidence type="ECO:0000256" key="1">
    <source>
        <dbReference type="SAM" id="SignalP"/>
    </source>
</evidence>
<protein>
    <submittedName>
        <fullName evidence="2">Uncharacterized protein</fullName>
    </submittedName>
</protein>
<organism evidence="2 3">
    <name type="scientific">Colwellia echini</name>
    <dbReference type="NCBI Taxonomy" id="1982103"/>
    <lineage>
        <taxon>Bacteria</taxon>
        <taxon>Pseudomonadati</taxon>
        <taxon>Pseudomonadota</taxon>
        <taxon>Gammaproteobacteria</taxon>
        <taxon>Alteromonadales</taxon>
        <taxon>Colwelliaceae</taxon>
        <taxon>Colwellia</taxon>
    </lineage>
</organism>
<sequence>MTYILLIISLLALSACGSDTNEQVAEITDPSDTIDSNGFALQNVRFDASDYYEGEQVTVTPGTSFEVQWVSPTSAAYKIDFYLSTNAEGYSENNQVVGLKCGNTSFSLCPNATGEVQCVIDDNKLSCSVGNESVGIKNFQETATLGFIIRACDGLGDCDVKAFDLIIESNTPNTNALL</sequence>
<evidence type="ECO:0000313" key="3">
    <source>
        <dbReference type="Proteomes" id="UP000815846"/>
    </source>
</evidence>
<evidence type="ECO:0000313" key="2">
    <source>
        <dbReference type="EMBL" id="TYK66989.1"/>
    </source>
</evidence>
<comment type="caution">
    <text evidence="2">The sequence shown here is derived from an EMBL/GenBank/DDBJ whole genome shotgun (WGS) entry which is preliminary data.</text>
</comment>
<proteinExistence type="predicted"/>
<feature type="chain" id="PRO_5045110075" evidence="1">
    <location>
        <begin position="18"/>
        <end position="178"/>
    </location>
</feature>
<keyword evidence="1" id="KW-0732">Signal</keyword>
<accession>A0ABY3N0Q2</accession>
<feature type="signal peptide" evidence="1">
    <location>
        <begin position="1"/>
        <end position="17"/>
    </location>
</feature>
<name>A0ABY3N0Q2_9GAMM</name>
<reference evidence="2 3" key="1">
    <citation type="submission" date="2019-08" db="EMBL/GenBank/DDBJ databases">
        <title>Microbe sample from Colwellia echini.</title>
        <authorList>
            <person name="Christiansen L."/>
            <person name="Pathiraja D."/>
            <person name="Schultz-Johansen M."/>
            <person name="Choi I.-G."/>
            <person name="Stougaard P."/>
        </authorList>
    </citation>
    <scope>NUCLEOTIDE SEQUENCE [LARGE SCALE GENOMIC DNA]</scope>
    <source>
        <strain evidence="2 3">A3</strain>
    </source>
</reference>
<dbReference type="EMBL" id="PJAI02000001">
    <property type="protein sequence ID" value="TYK66989.1"/>
    <property type="molecule type" value="Genomic_DNA"/>
</dbReference>
<dbReference type="RefSeq" id="WP_101343140.1">
    <property type="nucleotide sequence ID" value="NZ_PJAI02000001.1"/>
</dbReference>